<dbReference type="Pfam" id="PF00128">
    <property type="entry name" value="Alpha-amylase"/>
    <property type="match status" value="1"/>
</dbReference>
<feature type="domain" description="Glycosyl hydrolase family 13 catalytic" evidence="1">
    <location>
        <begin position="8"/>
        <end position="372"/>
    </location>
</feature>
<evidence type="ECO:0000259" key="1">
    <source>
        <dbReference type="SMART" id="SM00642"/>
    </source>
</evidence>
<dbReference type="KEGG" id="vos:KNV97_05630"/>
<keyword evidence="3" id="KW-1185">Reference proteome</keyword>
<dbReference type="RefSeq" id="WP_218561741.1">
    <property type="nucleotide sequence ID" value="NZ_CP076642.1"/>
</dbReference>
<sequence>MNSVQPTDVILHAFDWPYGLVTQRADLIRQSGYKAVLVSPPMKSYQTKSGTPWWQRYQPQDYRLIDNQLGNTEDFILMINTLSSFGILVYIDVVFNHMANESKQRLDLQYPSSQDIKAYRKKPRYYQKQRLFGDLSEPLFEEDDFVEAFGILDWKDKWQVQNGRITGGPHDQGLPTLRDNPHVVEQQRNYLLAMKQLGVKGFRIDAAKHMTIEHLKKVWSEDITHDVHIFGEIITDGGATHEEYRLFLQPYLEETSLGAYDFPLFQTIYTALQKQGSLTALIDPYCFGEALSKERAITFAITHDIPNNDVFSDLVMSPQREALAYSYILGRDGGVPLIYADLNTSGFLLEDDTPRWEHAWCDPKMAARIAFHNQMHGLPMVHLEANDDLLVFSRGERGVVIINKSARPQSIDLNWPQALLDLLSGQQFESDGEKVTIETPAMSSRMLCLAKAQS</sequence>
<dbReference type="InterPro" id="IPR006047">
    <property type="entry name" value="GH13_cat_dom"/>
</dbReference>
<organism evidence="2 3">
    <name type="scientific">Vibrio ostreae</name>
    <dbReference type="NCBI Taxonomy" id="2841925"/>
    <lineage>
        <taxon>Bacteria</taxon>
        <taxon>Pseudomonadati</taxon>
        <taxon>Pseudomonadota</taxon>
        <taxon>Gammaproteobacteria</taxon>
        <taxon>Vibrionales</taxon>
        <taxon>Vibrionaceae</taxon>
        <taxon>Vibrio</taxon>
    </lineage>
</organism>
<dbReference type="CDD" id="cd11315">
    <property type="entry name" value="AmyAc_bac1_AmyA"/>
    <property type="match status" value="1"/>
</dbReference>
<accession>A0A975U7V8</accession>
<reference evidence="2" key="1">
    <citation type="submission" date="2021-06" db="EMBL/GenBank/DDBJ databases">
        <title>Vibrio nov. sp., novel gut bacterium isolated from Yellow Sea oyster.</title>
        <authorList>
            <person name="Muhammad N."/>
            <person name="Nguyen T.H."/>
            <person name="Lee Y.-J."/>
            <person name="Ko J."/>
            <person name="Kim S.-G."/>
        </authorList>
    </citation>
    <scope>NUCLEOTIDE SEQUENCE</scope>
    <source>
        <strain evidence="2">OG9-811</strain>
    </source>
</reference>
<evidence type="ECO:0000313" key="3">
    <source>
        <dbReference type="Proteomes" id="UP000694232"/>
    </source>
</evidence>
<evidence type="ECO:0000313" key="2">
    <source>
        <dbReference type="EMBL" id="QXO15881.1"/>
    </source>
</evidence>
<name>A0A975U7V8_9VIBR</name>
<dbReference type="SMART" id="SM00642">
    <property type="entry name" value="Aamy"/>
    <property type="match status" value="1"/>
</dbReference>
<dbReference type="AlphaFoldDB" id="A0A975U7V8"/>
<dbReference type="EMBL" id="CP076642">
    <property type="protein sequence ID" value="QXO15881.1"/>
    <property type="molecule type" value="Genomic_DNA"/>
</dbReference>
<proteinExistence type="predicted"/>
<dbReference type="GO" id="GO:0005975">
    <property type="term" value="P:carbohydrate metabolic process"/>
    <property type="evidence" value="ECO:0007669"/>
    <property type="project" value="InterPro"/>
</dbReference>
<dbReference type="Proteomes" id="UP000694232">
    <property type="component" value="Chromosome 2"/>
</dbReference>
<dbReference type="PANTHER" id="PTHR43447">
    <property type="entry name" value="ALPHA-AMYLASE"/>
    <property type="match status" value="1"/>
</dbReference>
<protein>
    <submittedName>
        <fullName evidence="2">Alpha-amylase</fullName>
    </submittedName>
</protein>
<gene>
    <name evidence="2" type="ORF">KNV97_05630</name>
</gene>